<gene>
    <name evidence="5" type="ORF">IED13_26510</name>
</gene>
<feature type="domain" description="HTH hxlR-type" evidence="4">
    <location>
        <begin position="11"/>
        <end position="108"/>
    </location>
</feature>
<dbReference type="Gene3D" id="1.10.10.10">
    <property type="entry name" value="Winged helix-like DNA-binding domain superfamily/Winged helix DNA-binding domain"/>
    <property type="match status" value="1"/>
</dbReference>
<organism evidence="5 6">
    <name type="scientific">Bosea spartocytisi</name>
    <dbReference type="NCBI Taxonomy" id="2773451"/>
    <lineage>
        <taxon>Bacteria</taxon>
        <taxon>Pseudomonadati</taxon>
        <taxon>Pseudomonadota</taxon>
        <taxon>Alphaproteobacteria</taxon>
        <taxon>Hyphomicrobiales</taxon>
        <taxon>Boseaceae</taxon>
        <taxon>Bosea</taxon>
    </lineage>
</organism>
<dbReference type="InterPro" id="IPR036388">
    <property type="entry name" value="WH-like_DNA-bd_sf"/>
</dbReference>
<dbReference type="PANTHER" id="PTHR33204">
    <property type="entry name" value="TRANSCRIPTIONAL REGULATOR, MARR FAMILY"/>
    <property type="match status" value="1"/>
</dbReference>
<keyword evidence="2" id="KW-0238">DNA-binding</keyword>
<dbReference type="InterPro" id="IPR036390">
    <property type="entry name" value="WH_DNA-bd_sf"/>
</dbReference>
<evidence type="ECO:0000313" key="6">
    <source>
        <dbReference type="Proteomes" id="UP000619295"/>
    </source>
</evidence>
<dbReference type="Pfam" id="PF01638">
    <property type="entry name" value="HxlR"/>
    <property type="match status" value="1"/>
</dbReference>
<reference evidence="5" key="1">
    <citation type="submission" date="2020-09" db="EMBL/GenBank/DDBJ databases">
        <title>Bosea spartocytisi sp. nov. a root nodule endophyte of Spartocytisus supranubius in the high mountain ecosystem fo the Teide National Park (Canary Islands, Spain).</title>
        <authorList>
            <person name="Pulido-Suarez L."/>
            <person name="Peix A."/>
            <person name="Igual J.M."/>
            <person name="Socas-Perez N."/>
            <person name="Velazquez E."/>
            <person name="Flores-Felix J.D."/>
            <person name="Leon-Barrios M."/>
        </authorList>
    </citation>
    <scope>NUCLEOTIDE SEQUENCE</scope>
    <source>
        <strain evidence="5">SSUT16</strain>
    </source>
</reference>
<dbReference type="EMBL" id="JACXWY010000033">
    <property type="protein sequence ID" value="MBD3849270.1"/>
    <property type="molecule type" value="Genomic_DNA"/>
</dbReference>
<dbReference type="AlphaFoldDB" id="A0A927EE98"/>
<name>A0A927EE98_9HYPH</name>
<dbReference type="Proteomes" id="UP000619295">
    <property type="component" value="Unassembled WGS sequence"/>
</dbReference>
<protein>
    <submittedName>
        <fullName evidence="5">Helix-turn-helix transcriptional regulator</fullName>
    </submittedName>
</protein>
<proteinExistence type="predicted"/>
<keyword evidence="6" id="KW-1185">Reference proteome</keyword>
<dbReference type="RefSeq" id="WP_191125947.1">
    <property type="nucleotide sequence ID" value="NZ_JACXWY010000033.1"/>
</dbReference>
<evidence type="ECO:0000256" key="2">
    <source>
        <dbReference type="ARBA" id="ARBA00023125"/>
    </source>
</evidence>
<dbReference type="SUPFAM" id="SSF46785">
    <property type="entry name" value="Winged helix' DNA-binding domain"/>
    <property type="match status" value="1"/>
</dbReference>
<accession>A0A927EE98</accession>
<evidence type="ECO:0000256" key="3">
    <source>
        <dbReference type="ARBA" id="ARBA00023163"/>
    </source>
</evidence>
<keyword evidence="1" id="KW-0805">Transcription regulation</keyword>
<dbReference type="PANTHER" id="PTHR33204:SF17">
    <property type="entry name" value="TRANSCRIPTIONAL REGULATORY PROTEIN"/>
    <property type="match status" value="1"/>
</dbReference>
<comment type="caution">
    <text evidence="5">The sequence shown here is derived from an EMBL/GenBank/DDBJ whole genome shotgun (WGS) entry which is preliminary data.</text>
</comment>
<keyword evidence="3" id="KW-0804">Transcription</keyword>
<dbReference type="GO" id="GO:0003677">
    <property type="term" value="F:DNA binding"/>
    <property type="evidence" value="ECO:0007669"/>
    <property type="project" value="UniProtKB-KW"/>
</dbReference>
<sequence>MQPRLSPLAECPCARAVEAVGEWWSILILRDALQGFSRFDEFQRSLGIAPNMLARRLKHLTEAGLFERRIYSERPKRHEYVLTELGRDFFPVVAALVAFGNRHLAPEGQALVLADRESGREVVPAYADAETRQPVNSDNVTVIAGPQASPGMLQRLAIVAARDAAAPVSPE</sequence>
<evidence type="ECO:0000256" key="1">
    <source>
        <dbReference type="ARBA" id="ARBA00023015"/>
    </source>
</evidence>
<evidence type="ECO:0000259" key="4">
    <source>
        <dbReference type="PROSITE" id="PS51118"/>
    </source>
</evidence>
<dbReference type="PROSITE" id="PS51118">
    <property type="entry name" value="HTH_HXLR"/>
    <property type="match status" value="1"/>
</dbReference>
<evidence type="ECO:0000313" key="5">
    <source>
        <dbReference type="EMBL" id="MBD3849270.1"/>
    </source>
</evidence>
<dbReference type="InterPro" id="IPR002577">
    <property type="entry name" value="HTH_HxlR"/>
</dbReference>